<dbReference type="OrthoDB" id="6117776at2759"/>
<dbReference type="GO" id="GO:0000981">
    <property type="term" value="F:DNA-binding transcription factor activity, RNA polymerase II-specific"/>
    <property type="evidence" value="ECO:0007669"/>
    <property type="project" value="TreeGrafter"/>
</dbReference>
<feature type="region of interest" description="Disordered" evidence="6">
    <location>
        <begin position="937"/>
        <end position="1090"/>
    </location>
</feature>
<accession>A0A8B6FIU9</accession>
<keyword evidence="2" id="KW-0677">Repeat</keyword>
<keyword evidence="3 5" id="KW-0863">Zinc-finger</keyword>
<gene>
    <name evidence="8" type="ORF">MGAL_10B085107</name>
</gene>
<dbReference type="GO" id="GO:0005634">
    <property type="term" value="C:nucleus"/>
    <property type="evidence" value="ECO:0007669"/>
    <property type="project" value="TreeGrafter"/>
</dbReference>
<feature type="compositionally biased region" description="Basic and acidic residues" evidence="6">
    <location>
        <begin position="105"/>
        <end position="116"/>
    </location>
</feature>
<feature type="region of interest" description="Disordered" evidence="6">
    <location>
        <begin position="1394"/>
        <end position="1428"/>
    </location>
</feature>
<evidence type="ECO:0000256" key="5">
    <source>
        <dbReference type="PROSITE-ProRule" id="PRU00042"/>
    </source>
</evidence>
<keyword evidence="1" id="KW-0479">Metal-binding</keyword>
<dbReference type="PROSITE" id="PS00028">
    <property type="entry name" value="ZINC_FINGER_C2H2_1"/>
    <property type="match status" value="5"/>
</dbReference>
<evidence type="ECO:0000313" key="8">
    <source>
        <dbReference type="EMBL" id="VDI49375.1"/>
    </source>
</evidence>
<name>A0A8B6FIU9_MYTGA</name>
<dbReference type="Proteomes" id="UP000596742">
    <property type="component" value="Unassembled WGS sequence"/>
</dbReference>
<evidence type="ECO:0000256" key="2">
    <source>
        <dbReference type="ARBA" id="ARBA00022737"/>
    </source>
</evidence>
<evidence type="ECO:0000313" key="9">
    <source>
        <dbReference type="Proteomes" id="UP000596742"/>
    </source>
</evidence>
<reference evidence="8" key="1">
    <citation type="submission" date="2018-11" db="EMBL/GenBank/DDBJ databases">
        <authorList>
            <person name="Alioto T."/>
            <person name="Alioto T."/>
        </authorList>
    </citation>
    <scope>NUCLEOTIDE SEQUENCE</scope>
</reference>
<feature type="compositionally biased region" description="Polar residues" evidence="6">
    <location>
        <begin position="1004"/>
        <end position="1015"/>
    </location>
</feature>
<evidence type="ECO:0000256" key="4">
    <source>
        <dbReference type="ARBA" id="ARBA00022833"/>
    </source>
</evidence>
<evidence type="ECO:0000256" key="3">
    <source>
        <dbReference type="ARBA" id="ARBA00022771"/>
    </source>
</evidence>
<feature type="compositionally biased region" description="Basic and acidic residues" evidence="6">
    <location>
        <begin position="1"/>
        <end position="22"/>
    </location>
</feature>
<dbReference type="InterPro" id="IPR013087">
    <property type="entry name" value="Znf_C2H2_type"/>
</dbReference>
<feature type="region of interest" description="Disordered" evidence="6">
    <location>
        <begin position="2097"/>
        <end position="2187"/>
    </location>
</feature>
<feature type="compositionally biased region" description="Basic and acidic residues" evidence="6">
    <location>
        <begin position="134"/>
        <end position="160"/>
    </location>
</feature>
<feature type="compositionally biased region" description="Basic and acidic residues" evidence="6">
    <location>
        <begin position="1402"/>
        <end position="1428"/>
    </location>
</feature>
<feature type="compositionally biased region" description="Basic and acidic residues" evidence="6">
    <location>
        <begin position="1061"/>
        <end position="1070"/>
    </location>
</feature>
<keyword evidence="4" id="KW-0862">Zinc</keyword>
<feature type="region of interest" description="Disordered" evidence="6">
    <location>
        <begin position="2601"/>
        <end position="2628"/>
    </location>
</feature>
<dbReference type="GO" id="GO:0008270">
    <property type="term" value="F:zinc ion binding"/>
    <property type="evidence" value="ECO:0007669"/>
    <property type="project" value="UniProtKB-KW"/>
</dbReference>
<proteinExistence type="predicted"/>
<evidence type="ECO:0000256" key="1">
    <source>
        <dbReference type="ARBA" id="ARBA00022723"/>
    </source>
</evidence>
<feature type="compositionally biased region" description="Basic and acidic residues" evidence="6">
    <location>
        <begin position="2608"/>
        <end position="2617"/>
    </location>
</feature>
<feature type="domain" description="C2H2-type" evidence="7">
    <location>
        <begin position="454"/>
        <end position="482"/>
    </location>
</feature>
<dbReference type="SUPFAM" id="SSF57667">
    <property type="entry name" value="beta-beta-alpha zinc fingers"/>
    <property type="match status" value="2"/>
</dbReference>
<evidence type="ECO:0000256" key="6">
    <source>
        <dbReference type="SAM" id="MobiDB-lite"/>
    </source>
</evidence>
<dbReference type="PANTHER" id="PTHR24379">
    <property type="entry name" value="KRAB AND ZINC FINGER DOMAIN-CONTAINING"/>
    <property type="match status" value="1"/>
</dbReference>
<dbReference type="GO" id="GO:0000977">
    <property type="term" value="F:RNA polymerase II transcription regulatory region sequence-specific DNA binding"/>
    <property type="evidence" value="ECO:0007669"/>
    <property type="project" value="TreeGrafter"/>
</dbReference>
<keyword evidence="9" id="KW-1185">Reference proteome</keyword>
<dbReference type="SMART" id="SM00355">
    <property type="entry name" value="ZnF_C2H2"/>
    <property type="match status" value="30"/>
</dbReference>
<dbReference type="EMBL" id="UYJE01006826">
    <property type="protein sequence ID" value="VDI49375.1"/>
    <property type="molecule type" value="Genomic_DNA"/>
</dbReference>
<organism evidence="8 9">
    <name type="scientific">Mytilus galloprovincialis</name>
    <name type="common">Mediterranean mussel</name>
    <dbReference type="NCBI Taxonomy" id="29158"/>
    <lineage>
        <taxon>Eukaryota</taxon>
        <taxon>Metazoa</taxon>
        <taxon>Spiralia</taxon>
        <taxon>Lophotrochozoa</taxon>
        <taxon>Mollusca</taxon>
        <taxon>Bivalvia</taxon>
        <taxon>Autobranchia</taxon>
        <taxon>Pteriomorphia</taxon>
        <taxon>Mytilida</taxon>
        <taxon>Mytiloidea</taxon>
        <taxon>Mytilidae</taxon>
        <taxon>Mytilinae</taxon>
        <taxon>Mytilus</taxon>
    </lineage>
</organism>
<feature type="compositionally biased region" description="Acidic residues" evidence="6">
    <location>
        <begin position="2167"/>
        <end position="2185"/>
    </location>
</feature>
<dbReference type="Gene3D" id="3.30.160.60">
    <property type="entry name" value="Classic Zinc Finger"/>
    <property type="match status" value="8"/>
</dbReference>
<feature type="region of interest" description="Disordered" evidence="6">
    <location>
        <begin position="1"/>
        <end position="71"/>
    </location>
</feature>
<feature type="compositionally biased region" description="Basic and acidic residues" evidence="6">
    <location>
        <begin position="961"/>
        <end position="987"/>
    </location>
</feature>
<feature type="domain" description="C2H2-type" evidence="7">
    <location>
        <begin position="426"/>
        <end position="453"/>
    </location>
</feature>
<feature type="compositionally biased region" description="Polar residues" evidence="6">
    <location>
        <begin position="2127"/>
        <end position="2146"/>
    </location>
</feature>
<feature type="compositionally biased region" description="Basic and acidic residues" evidence="6">
    <location>
        <begin position="1017"/>
        <end position="1041"/>
    </location>
</feature>
<dbReference type="PROSITE" id="PS50157">
    <property type="entry name" value="ZINC_FINGER_C2H2_2"/>
    <property type="match status" value="5"/>
</dbReference>
<sequence>MGDVDSKEQDNKNGVNDGKDLESITNAVSNEKMETIRNNSLIVDPNEKDEDESNLVIDLDHSTSKSAQTAKDKKLENVINDRNLWDSTVDELMKVQRTTTVDSSVRNEKSEDEKIPNDSVNDSVCRAHNKTRHGANEKESLNEAKEGVDKTKTEEGEKDDSHKIDHVVYLDDIEKEKQDKSTIVIQQIECEPANAEKNTNFTTEMDETDGDVEQVKQHAISVGETDTSVGDVNNGLDCEQTNGKQGLENVDINKSLHVLSKSDEINKSEMKGDGGSKEHKQVQEKMRIALSKDTNGEMSGNSCDSFNTTRKEKTHLVNPCVEQKVIESKSDYLCKQCEKCQCVCSEISNKTSEISHQTQGQKLSSVANAAAKQQQASAAWSRLGVLRCEHCKFTTDDVSLIDSHNVICSKKSVKTKVMLSYSGEKFNCQTCGYPTSSRKKFEEHIALHLMIRPYICMTCDITFESKKEIEFHVKMKHANDAVKCGLKGSKRIGQIIDSLINSQKHEFLGRTVDKRIVQSFLETSRPKEKINASAVVAAPSLQTNVPVTTRGSISSNFVPVSSDADIIFVSSATTGITTTCVSSNLLSKQPETTLIGQPVPLTTQRPLILVPVNNMNTNMLVPFSNVVSQTNIHNVNTASSQSGVSVSTLPGSNQFINLAPVRFASQNISISGNAVHTNTVQGLQGNTIQATTLQGSNSIQGSAIQVNNMQTIQGNAFQTNTFQGVQGNASSYPGFSQNVNFQNNTTRFVLLPQTTINPVARSQAPLTNQQNKSISNISGVLLNHTPLMSLITPTVAQTQNLNTYAVTQGQTNTAASVTKESSLSAQNINCVVPTTNTSIEVLAKKDKSTSEDMKSSMVETNGNKLYFRKYGDLYMCDYCKSETPLEDSFKEHIWKHFHQMQKICKDCPPTFNVSAPCKIVLKVMIGLLSSSTGSHLLSTNKSQLSPPKDVVTISDDEDDGEAKLRVDEAMKDQNVTDRPSEDERSDTVKIASASEPEEEGLQLKITSSFSLSDTCESTEKTEPIPLKQHEEGMEDSEKNDTSNRQLISAKNDEATSSTVPEDSRKTEKPIETISLDSDESNSSDSHKSKALRVENDFNVEECEKNFNKTHYNEENLSKEHERLVEESHLQSGKSGIEDVILRETRKVSSNDEETEREGQSLHVQDIAVVAANIKEEIVNTDQDSTQLLFRIEKTADALAGTNDIDKKPIAFPLVAFYKCGFENCTFETTTSLEFREHLSQSHGDAVEYKCAHCGQKSFTEDSHIRHLLFHSKPQNSLLFQCGVIGCRFRANLLHHYKDHLELSHQNVLLHRCHSCKEGYTSVDLLIEHLQSNLLKFVQCPYCTMKDGMRRNVLNHITAFHPGKPRQINVTSQLVCQERETNEFEKAKFKLPQETSNSILGNEQKKTTRIEPHKQGDTRVIEEKSSKLTDKVENDPEDAEMISKITSNPSIMGATYYRCKSCTYIGIGQNKLLKHMEMHTSAFIQSVQRQFICPDCPQAVNTLQQFISHLNLHVGDHLCYIYICQHCGFGTNLSNKINQHTADSHGTLSEEGKDYTQRTIKFSVTTKVCVKCNAAFKTSQAHRDHVLKSHGITTNEISGKDDLETEQHGQNIASVYNKISKDNDDESNPRRFTCNECGWASKKLPYLKSHMRKHYPGQDRCQITLFKCNYCDFTSTSKLIISAHSQKKHPGKIVRPRRVMENVYITDSIEDDMSIDKFHCDLCTFSTEKVSGLQNHLLSCHSGANNKTKDVYSGPKQEFLIPSGTVFKEFIQCPLCIFKTKKRIELLRHIKSHPSLEPKTESATEVQVSDRVQNPLFSKLGGKRRSSSDLNPVVKKPRPVSPTISYDRIMMDSAKRDTGYRKQVATKSTTNRPSIGVKSMLYYLGGEQLHMKLRPCFSEFKQSTHFTCLICSDVLDDKYKLHKHVLQHMNVYFYKCAYCDHGTLDQTTIMVHIQREHRRAIQYSKLDVEEIDSHINKAIHDMKSQVGSGQENIVFEEMHKESTSEKLKKTDEKDINQLLEVKNKKDEKITETPKIERESSIKSEIVSQKSDAPLLKHDMESPLQKERPFQAKIYPMKSTSSNLEKLFPIKSASSNVEKISPIKPASPNIEKKSPIKLASSNLEKKSPIKSTSSNLEKTSPQKQQILAQKSLKREPTFQHWGNSNDNTKEEEEPERQDNEQENDCSDDTIKEEVEDLHPRIKREKNNYVCTICKLKVSQKSAANKHIWTHSSVRRFVCSICNHISRWRGDITKHMDQKHKSEKAECLWDDVTPCDITEDGLPYNDLAKVQFLSTFNTIKSETLGSEQKLESDISDIKISSPIKRPLKVKLSVSKVEDKKQVEEQRTFKKLYKCLICKKTFKSKYAILGHFRTECKKPMFGCPSCEFKDTDEKAVKKHMKIKHGINNGEVTIKTRNDKIRMYRVPCGESAIKNEDNKKQLSGGIAFKCKACKRTFKNRNACMYHAISALCNKTLKGCSHCDYMDISTDNVESHVKKDHKEKNVKVMELPMEAKVEMISTPPSTKMNLNKSGTIAFFKKGSSGYTCRLCNFKCKNSAAVIKHQNMHNASPKYGCPYCDMKSNWTKSVKNHVSLRHPEQEQIVQSLNQDTEDYSSKDKKTDSISKVSNTTEDDKGKKCVMSKCLQCNYRCETYSGVSRHIKKNESCNVPRFKCIDCHKFTSLDEIEVKEHMRTAHNSKKSPGLCSLKEMTKMIIVRKKFSTKTPAPSEKDSTADKSRIAEKFSGMKDIETKVIKCPVLSCNCKDKIIKVIEHYRREHPTKVMRCKMCTMSSKSLGTMFQHFQDFHKLEEYYSTNYLTCSGSRDDNKSKSMKNDTLTNDDIIEQEAKTNASKLFTVIDVNMYPKRKTLQDVISTDI</sequence>
<protein>
    <recommendedName>
        <fullName evidence="7">C2H2-type domain-containing protein</fullName>
    </recommendedName>
</protein>
<dbReference type="PANTHER" id="PTHR24379:SF121">
    <property type="entry name" value="C2H2-TYPE DOMAIN-CONTAINING PROTEIN"/>
    <property type="match status" value="1"/>
</dbReference>
<feature type="compositionally biased region" description="Polar residues" evidence="6">
    <location>
        <begin position="1042"/>
        <end position="1060"/>
    </location>
</feature>
<feature type="domain" description="C2H2-type" evidence="7">
    <location>
        <begin position="1631"/>
        <end position="1658"/>
    </location>
</feature>
<comment type="caution">
    <text evidence="8">The sequence shown here is derived from an EMBL/GenBank/DDBJ whole genome shotgun (WGS) entry which is preliminary data.</text>
</comment>
<feature type="region of interest" description="Disordered" evidence="6">
    <location>
        <begin position="99"/>
        <end position="160"/>
    </location>
</feature>
<dbReference type="InterPro" id="IPR036236">
    <property type="entry name" value="Znf_C2H2_sf"/>
</dbReference>
<evidence type="ECO:0000259" key="7">
    <source>
        <dbReference type="PROSITE" id="PS50157"/>
    </source>
</evidence>
<feature type="domain" description="C2H2-type" evidence="7">
    <location>
        <begin position="1490"/>
        <end position="1517"/>
    </location>
</feature>
<feature type="domain" description="C2H2-type" evidence="7">
    <location>
        <begin position="2234"/>
        <end position="2262"/>
    </location>
</feature>